<dbReference type="PATRIC" id="fig|913848.6.peg.1651"/>
<dbReference type="eggNOG" id="COG1473">
    <property type="taxonomic scope" value="Bacteria"/>
</dbReference>
<dbReference type="GO" id="GO:0019877">
    <property type="term" value="P:diaminopimelate biosynthetic process"/>
    <property type="evidence" value="ECO:0007669"/>
    <property type="project" value="UniProtKB-KW"/>
</dbReference>
<dbReference type="Gene3D" id="3.40.630.10">
    <property type="entry name" value="Zn peptidases"/>
    <property type="match status" value="1"/>
</dbReference>
<evidence type="ECO:0000256" key="2">
    <source>
        <dbReference type="ARBA" id="ARBA00022801"/>
    </source>
</evidence>
<dbReference type="Proteomes" id="UP000051181">
    <property type="component" value="Unassembled WGS sequence"/>
</dbReference>
<accession>A0A0R1F1D3</accession>
<evidence type="ECO:0000256" key="1">
    <source>
        <dbReference type="ARBA" id="ARBA00022605"/>
    </source>
</evidence>
<dbReference type="PIRSF" id="PIRSF005962">
    <property type="entry name" value="Pept_M20D_amidohydro"/>
    <property type="match status" value="1"/>
</dbReference>
<organism evidence="7 8">
    <name type="scientific">Loigolactobacillus coryniformis subsp. coryniformis KCTC 3167 = DSM 20001</name>
    <dbReference type="NCBI Taxonomy" id="913848"/>
    <lineage>
        <taxon>Bacteria</taxon>
        <taxon>Bacillati</taxon>
        <taxon>Bacillota</taxon>
        <taxon>Bacilli</taxon>
        <taxon>Lactobacillales</taxon>
        <taxon>Lactobacillaceae</taxon>
        <taxon>Loigolactobacillus</taxon>
    </lineage>
</organism>
<evidence type="ECO:0000256" key="3">
    <source>
        <dbReference type="ARBA" id="ARBA00022915"/>
    </source>
</evidence>
<feature type="binding site" evidence="5">
    <location>
        <position position="159"/>
    </location>
    <ligand>
        <name>Mn(2+)</name>
        <dbReference type="ChEBI" id="CHEBI:29035"/>
        <label>2</label>
    </ligand>
</feature>
<dbReference type="SUPFAM" id="SSF53187">
    <property type="entry name" value="Zn-dependent exopeptidases"/>
    <property type="match status" value="1"/>
</dbReference>
<comment type="cofactor">
    <cofactor evidence="5">
        <name>Mn(2+)</name>
        <dbReference type="ChEBI" id="CHEBI:29035"/>
    </cofactor>
    <text evidence="5">The Mn(2+) ion enhances activity.</text>
</comment>
<keyword evidence="1" id="KW-0028">Amino-acid biosynthesis</keyword>
<dbReference type="InterPro" id="IPR011650">
    <property type="entry name" value="Peptidase_M20_dimer"/>
</dbReference>
<reference evidence="7 8" key="1">
    <citation type="journal article" date="2015" name="Genome Announc.">
        <title>Expanding the biotechnology potential of lactobacilli through comparative genomics of 213 strains and associated genera.</title>
        <authorList>
            <person name="Sun Z."/>
            <person name="Harris H.M."/>
            <person name="McCann A."/>
            <person name="Guo C."/>
            <person name="Argimon S."/>
            <person name="Zhang W."/>
            <person name="Yang X."/>
            <person name="Jeffery I.B."/>
            <person name="Cooney J.C."/>
            <person name="Kagawa T.F."/>
            <person name="Liu W."/>
            <person name="Song Y."/>
            <person name="Salvetti E."/>
            <person name="Wrobel A."/>
            <person name="Rasinkangas P."/>
            <person name="Parkhill J."/>
            <person name="Rea M.C."/>
            <person name="O'Sullivan O."/>
            <person name="Ritari J."/>
            <person name="Douillard F.P."/>
            <person name="Paul Ross R."/>
            <person name="Yang R."/>
            <person name="Briner A.E."/>
            <person name="Felis G.E."/>
            <person name="de Vos W.M."/>
            <person name="Barrangou R."/>
            <person name="Klaenhammer T.R."/>
            <person name="Caufield P.W."/>
            <person name="Cui Y."/>
            <person name="Zhang H."/>
            <person name="O'Toole P.W."/>
        </authorList>
    </citation>
    <scope>NUCLEOTIDE SEQUENCE [LARGE SCALE GENOMIC DNA]</scope>
    <source>
        <strain evidence="7 8">DSM 20001</strain>
    </source>
</reference>
<dbReference type="Pfam" id="PF01546">
    <property type="entry name" value="Peptidase_M20"/>
    <property type="match status" value="1"/>
</dbReference>
<feature type="binding site" evidence="5">
    <location>
        <position position="101"/>
    </location>
    <ligand>
        <name>Mn(2+)</name>
        <dbReference type="ChEBI" id="CHEBI:29035"/>
        <label>2</label>
    </ligand>
</feature>
<dbReference type="GO" id="GO:0050118">
    <property type="term" value="F:N-acetyldiaminopimelate deacetylase activity"/>
    <property type="evidence" value="ECO:0007669"/>
    <property type="project" value="UniProtKB-ARBA"/>
</dbReference>
<feature type="binding site" evidence="5">
    <location>
        <position position="99"/>
    </location>
    <ligand>
        <name>Mn(2+)</name>
        <dbReference type="ChEBI" id="CHEBI:29035"/>
        <label>2</label>
    </ligand>
</feature>
<dbReference type="EMBL" id="AZCN01000044">
    <property type="protein sequence ID" value="KRK15645.1"/>
    <property type="molecule type" value="Genomic_DNA"/>
</dbReference>
<dbReference type="AlphaFoldDB" id="A0A0R1F1D3"/>
<dbReference type="PANTHER" id="PTHR11014">
    <property type="entry name" value="PEPTIDASE M20 FAMILY MEMBER"/>
    <property type="match status" value="1"/>
</dbReference>
<sequence>MSHLSLAELEKQLITYRHDFHEYPELANHEFKTTAKIKAILEAWHIKILPTKLKTGVFAEIGLKTKPLIALRADIDALPITEASGVSFSSKVPGIMHACGHDTHIAALLGAAYLLKQEEAALPGKIRLIFQLSEEDQEGALQVIDDGQLTDVQAILGFHNTPQQPVGAIGLKAGITSGAIDKFKVTLSGVGTHASAPQNGKDPIPALGATISALQTIVSRNLDPFKAGVVSITHVNAGNTWNVLPEKAFFEGTVRTADKEVRKQIKQRFFETVKYTAKAQQIQADIDWYDGDPSVDNDAKLTALVQDETEKFAPTYVQQPKLGSDDFACYQALIPGVYANIGNGGSVSAHNPHFIADDKLIIVGAQFFEKNARRWLAELAD</sequence>
<dbReference type="GO" id="GO:0009085">
    <property type="term" value="P:lysine biosynthetic process"/>
    <property type="evidence" value="ECO:0007669"/>
    <property type="project" value="UniProtKB-KW"/>
</dbReference>
<dbReference type="InterPro" id="IPR002933">
    <property type="entry name" value="Peptidase_M20"/>
</dbReference>
<keyword evidence="3" id="KW-0220">Diaminopimelate biosynthesis</keyword>
<keyword evidence="4" id="KW-0457">Lysine biosynthesis</keyword>
<evidence type="ECO:0000256" key="4">
    <source>
        <dbReference type="ARBA" id="ARBA00023154"/>
    </source>
</evidence>
<dbReference type="InterPro" id="IPR017439">
    <property type="entry name" value="Amidohydrolase"/>
</dbReference>
<dbReference type="PANTHER" id="PTHR11014:SF63">
    <property type="entry name" value="METALLOPEPTIDASE, PUTATIVE (AFU_ORTHOLOGUE AFUA_6G09600)-RELATED"/>
    <property type="match status" value="1"/>
</dbReference>
<dbReference type="GeneID" id="65918123"/>
<feature type="domain" description="Peptidase M20 dimerisation" evidence="6">
    <location>
        <begin position="182"/>
        <end position="278"/>
    </location>
</feature>
<dbReference type="InterPro" id="IPR036264">
    <property type="entry name" value="Bact_exopeptidase_dim_dom"/>
</dbReference>
<proteinExistence type="predicted"/>
<evidence type="ECO:0000259" key="6">
    <source>
        <dbReference type="Pfam" id="PF07687"/>
    </source>
</evidence>
<dbReference type="RefSeq" id="WP_010009159.1">
    <property type="nucleotide sequence ID" value="NZ_AZCN01000044.1"/>
</dbReference>
<evidence type="ECO:0000256" key="5">
    <source>
        <dbReference type="PIRSR" id="PIRSR005962-1"/>
    </source>
</evidence>
<dbReference type="FunFam" id="3.30.70.360:FF:000001">
    <property type="entry name" value="N-acetyldiaminopimelate deacetylase"/>
    <property type="match status" value="1"/>
</dbReference>
<keyword evidence="5" id="KW-0479">Metal-binding</keyword>
<gene>
    <name evidence="7" type="ORF">FD22_GL001612</name>
</gene>
<protein>
    <recommendedName>
        <fullName evidence="6">Peptidase M20 dimerisation domain-containing protein</fullName>
    </recommendedName>
</protein>
<comment type="caution">
    <text evidence="7">The sequence shown here is derived from an EMBL/GenBank/DDBJ whole genome shotgun (WGS) entry which is preliminary data.</text>
</comment>
<feature type="binding site" evidence="5">
    <location>
        <position position="350"/>
    </location>
    <ligand>
        <name>Mn(2+)</name>
        <dbReference type="ChEBI" id="CHEBI:29035"/>
        <label>2</label>
    </ligand>
</feature>
<evidence type="ECO:0000313" key="8">
    <source>
        <dbReference type="Proteomes" id="UP000051181"/>
    </source>
</evidence>
<dbReference type="Pfam" id="PF07687">
    <property type="entry name" value="M20_dimer"/>
    <property type="match status" value="1"/>
</dbReference>
<dbReference type="Gene3D" id="3.30.70.360">
    <property type="match status" value="1"/>
</dbReference>
<feature type="binding site" evidence="5">
    <location>
        <position position="135"/>
    </location>
    <ligand>
        <name>Mn(2+)</name>
        <dbReference type="ChEBI" id="CHEBI:29035"/>
        <label>2</label>
    </ligand>
</feature>
<keyword evidence="2" id="KW-0378">Hydrolase</keyword>
<keyword evidence="5" id="KW-0464">Manganese</keyword>
<dbReference type="GO" id="GO:0046872">
    <property type="term" value="F:metal ion binding"/>
    <property type="evidence" value="ECO:0007669"/>
    <property type="project" value="UniProtKB-KW"/>
</dbReference>
<dbReference type="NCBIfam" id="TIGR01891">
    <property type="entry name" value="amidohydrolases"/>
    <property type="match status" value="1"/>
</dbReference>
<evidence type="ECO:0000313" key="7">
    <source>
        <dbReference type="EMBL" id="KRK15645.1"/>
    </source>
</evidence>
<dbReference type="SUPFAM" id="SSF55031">
    <property type="entry name" value="Bacterial exopeptidase dimerisation domain"/>
    <property type="match status" value="1"/>
</dbReference>
<name>A0A0R1F1D3_9LACO</name>